<dbReference type="AlphaFoldDB" id="A0A8B9R063"/>
<evidence type="ECO:0000313" key="3">
    <source>
        <dbReference type="Ensembl" id="ENSAPLP00020003970.1"/>
    </source>
</evidence>
<name>A0A8B9R063_ANAPL</name>
<feature type="region of interest" description="Disordered" evidence="2">
    <location>
        <begin position="148"/>
        <end position="176"/>
    </location>
</feature>
<reference evidence="3" key="3">
    <citation type="submission" date="2025-09" db="UniProtKB">
        <authorList>
            <consortium name="Ensembl"/>
        </authorList>
    </citation>
    <scope>IDENTIFICATION</scope>
</reference>
<dbReference type="PANTHER" id="PTHR31191:SF4">
    <property type="entry name" value="CENTROSOMAL PROTEIN OF 126 KDA"/>
    <property type="match status" value="1"/>
</dbReference>
<organism evidence="3 4">
    <name type="scientific">Anas platyrhynchos</name>
    <name type="common">Mallard</name>
    <name type="synonym">Anas boschas</name>
    <dbReference type="NCBI Taxonomy" id="8839"/>
    <lineage>
        <taxon>Eukaryota</taxon>
        <taxon>Metazoa</taxon>
        <taxon>Chordata</taxon>
        <taxon>Craniata</taxon>
        <taxon>Vertebrata</taxon>
        <taxon>Euteleostomi</taxon>
        <taxon>Archelosauria</taxon>
        <taxon>Archosauria</taxon>
        <taxon>Dinosauria</taxon>
        <taxon>Saurischia</taxon>
        <taxon>Theropoda</taxon>
        <taxon>Coelurosauria</taxon>
        <taxon>Aves</taxon>
        <taxon>Neognathae</taxon>
        <taxon>Galloanserae</taxon>
        <taxon>Anseriformes</taxon>
        <taxon>Anatidae</taxon>
        <taxon>Anatinae</taxon>
        <taxon>Anas</taxon>
    </lineage>
</organism>
<evidence type="ECO:0008006" key="5">
    <source>
        <dbReference type="Google" id="ProtNLM"/>
    </source>
</evidence>
<reference evidence="3" key="1">
    <citation type="submission" date="2019-08" db="EMBL/GenBank/DDBJ databases">
        <title>Three high-quality genomes provides insights into domestication of ducks.</title>
        <authorList>
            <person name="Hou Z.C."/>
            <person name="Zhu F."/>
            <person name="Yin Z.T."/>
            <person name="Zhang F."/>
        </authorList>
    </citation>
    <scope>NUCLEOTIDE SEQUENCE [LARGE SCALE GENOMIC DNA]</scope>
</reference>
<evidence type="ECO:0000256" key="2">
    <source>
        <dbReference type="SAM" id="MobiDB-lite"/>
    </source>
</evidence>
<dbReference type="GO" id="GO:0031122">
    <property type="term" value="P:cytoplasmic microtubule organization"/>
    <property type="evidence" value="ECO:0007669"/>
    <property type="project" value="InterPro"/>
</dbReference>
<proteinExistence type="predicted"/>
<feature type="region of interest" description="Disordered" evidence="2">
    <location>
        <begin position="662"/>
        <end position="681"/>
    </location>
</feature>
<dbReference type="Pfam" id="PF15352">
    <property type="entry name" value="K1377"/>
    <property type="match status" value="2"/>
</dbReference>
<feature type="compositionally biased region" description="Polar residues" evidence="2">
    <location>
        <begin position="672"/>
        <end position="681"/>
    </location>
</feature>
<protein>
    <recommendedName>
        <fullName evidence="5">Centrosomal protein of 126 kDa</fullName>
    </recommendedName>
</protein>
<dbReference type="GO" id="GO:1905515">
    <property type="term" value="P:non-motile cilium assembly"/>
    <property type="evidence" value="ECO:0007669"/>
    <property type="project" value="InterPro"/>
</dbReference>
<dbReference type="Proteomes" id="UP000694400">
    <property type="component" value="Chromosome 1"/>
</dbReference>
<dbReference type="GO" id="GO:0007052">
    <property type="term" value="P:mitotic spindle organization"/>
    <property type="evidence" value="ECO:0007669"/>
    <property type="project" value="InterPro"/>
</dbReference>
<feature type="coiled-coil region" evidence="1">
    <location>
        <begin position="497"/>
        <end position="524"/>
    </location>
</feature>
<dbReference type="GO" id="GO:0005813">
    <property type="term" value="C:centrosome"/>
    <property type="evidence" value="ECO:0007669"/>
    <property type="project" value="InterPro"/>
</dbReference>
<dbReference type="GO" id="GO:0030496">
    <property type="term" value="C:midbody"/>
    <property type="evidence" value="ECO:0007669"/>
    <property type="project" value="TreeGrafter"/>
</dbReference>
<dbReference type="PANTHER" id="PTHR31191">
    <property type="entry name" value="CENTROSOMAL PROTEIN CEP126"/>
    <property type="match status" value="1"/>
</dbReference>
<evidence type="ECO:0000256" key="1">
    <source>
        <dbReference type="SAM" id="Coils"/>
    </source>
</evidence>
<dbReference type="GO" id="GO:0097546">
    <property type="term" value="C:ciliary base"/>
    <property type="evidence" value="ECO:0007669"/>
    <property type="project" value="InterPro"/>
</dbReference>
<keyword evidence="1" id="KW-0175">Coiled coil</keyword>
<sequence length="905" mass="100876">RLLSARRKIPHTFEERWKQKEEKEQRLRDKVLQQRRIKLQEATERFQRAHLPASQHKQIAKIISYLLASRATDDTSSSSASRNGYSHQEQISAMVGYDNTMQESSTTGMDSNQLLFQKNLKEMQQLLEKQHLSNLEVRYFHKTDDSGSLSSLDSLEAGEQNGTCRPPSESPLTMQCDCAQYNPGKSQTRSNDLIYTNENTSKNIHLNNCQRNLDSQNSHNNLPVHDLLAKHNFLTLAEDVNSLEEKLSVSHRSEENAVEFFTSGNQESSVNKAFTFLKNIKEERKNPSSGTASTLATGHPAFSPCKAWASPDSIPGERIQDLMQEQSFKMTPQNRSKSVQTFSEPIATSGISFPNQRCSSGVPSTADTLPKDKNISKDFFKNTLGKVIETKGESIRCVDDLDQGSSLFHDASVLCNIKQQNNKEKEKANVAETMSLVSDTEFSFGIPAEHKTLKNNIYDRKRAKLFRSILKKESKYEPSHFKAVVMNHGISFGTRPVSSIRDSLELAKMKKKSAENEKNNRKIRWWDQINKIIMENNEKHYEKNTNEISSAQLQCLQNASDSPWTNLSMVVHPSNTRFTRNHQENSHISNPNVNSGTSNKECMSLNTFMSTGSSFAKKAWMISKDEESKPPECNNKSKIHEGTLVQPQSASEANTVPAARGRVLVPHPPSAPTTGNTSGKTMVSLRFQPRPSSGLQSATRNGNYFNERHVLLADQALTRRTRAHRESITCSSDLATACCSIGQTSACQDHSVTCTERRSVNAENGLHPDHIPTADKTGCAWKGVHAALALKDSACGLEPIVTKASSIFKCHELFSLEFTPVISSVSESTALFLMAEKLASTPAAEDEILAAMEGMQPARQPFLLTRAPCLGMSALSVEEEKIFSLLIVSTKGYKVSLIINRILIK</sequence>
<dbReference type="InterPro" id="IPR028257">
    <property type="entry name" value="CEP126"/>
</dbReference>
<reference evidence="3" key="2">
    <citation type="submission" date="2025-08" db="UniProtKB">
        <authorList>
            <consortium name="Ensembl"/>
        </authorList>
    </citation>
    <scope>IDENTIFICATION</scope>
</reference>
<dbReference type="Ensembl" id="ENSAPLT00020004280.1">
    <property type="protein sequence ID" value="ENSAPLP00020003970.1"/>
    <property type="gene ID" value="ENSAPLG00020002951.1"/>
</dbReference>
<accession>A0A8B9R063</accession>
<evidence type="ECO:0000313" key="4">
    <source>
        <dbReference type="Proteomes" id="UP000694400"/>
    </source>
</evidence>